<dbReference type="CDD" id="cd04301">
    <property type="entry name" value="NAT_SF"/>
    <property type="match status" value="1"/>
</dbReference>
<dbReference type="GO" id="GO:0052906">
    <property type="term" value="F:tRNA (guanine(37)-N1)-methyltransferase activity"/>
    <property type="evidence" value="ECO:0007669"/>
    <property type="project" value="UniProtKB-UniRule"/>
</dbReference>
<protein>
    <recommendedName>
        <fullName evidence="6 15">tRNA (guanine-N(1)-)-methyltransferase</fullName>
        <ecNumber evidence="5 15">2.1.1.228</ecNumber>
    </recommendedName>
    <alternativeName>
        <fullName evidence="12 15">M1G-methyltransferase</fullName>
    </alternativeName>
    <alternativeName>
        <fullName evidence="13 15">tRNA [GM37] methyltransferase</fullName>
    </alternativeName>
</protein>
<evidence type="ECO:0000256" key="12">
    <source>
        <dbReference type="ARBA" id="ARBA00029736"/>
    </source>
</evidence>
<dbReference type="InterPro" id="IPR029028">
    <property type="entry name" value="Alpha/beta_knot_MTases"/>
</dbReference>
<dbReference type="Pfam" id="PF01746">
    <property type="entry name" value="tRNA_m1G_MT"/>
    <property type="match status" value="1"/>
</dbReference>
<dbReference type="Gene3D" id="1.10.1270.20">
    <property type="entry name" value="tRNA(m1g37)methyltransferase, domain 2"/>
    <property type="match status" value="1"/>
</dbReference>
<keyword evidence="9 15" id="KW-0808">Transferase</keyword>
<evidence type="ECO:0000256" key="7">
    <source>
        <dbReference type="ARBA" id="ARBA00022490"/>
    </source>
</evidence>
<evidence type="ECO:0000313" key="18">
    <source>
        <dbReference type="Proteomes" id="UP000431092"/>
    </source>
</evidence>
<evidence type="ECO:0000256" key="1">
    <source>
        <dbReference type="ARBA" id="ARBA00002634"/>
    </source>
</evidence>
<evidence type="ECO:0000256" key="15">
    <source>
        <dbReference type="HAMAP-Rule" id="MF_00605"/>
    </source>
</evidence>
<dbReference type="InterPro" id="IPR029026">
    <property type="entry name" value="tRNA_m1G_MTases_N"/>
</dbReference>
<dbReference type="GO" id="GO:0016747">
    <property type="term" value="F:acyltransferase activity, transferring groups other than amino-acyl groups"/>
    <property type="evidence" value="ECO:0007669"/>
    <property type="project" value="InterPro"/>
</dbReference>
<dbReference type="InterPro" id="IPR002649">
    <property type="entry name" value="tRNA_m1G_MeTrfase_TrmD"/>
</dbReference>
<feature type="binding site" evidence="15">
    <location>
        <position position="117"/>
    </location>
    <ligand>
        <name>S-adenosyl-L-methionine</name>
        <dbReference type="ChEBI" id="CHEBI:59789"/>
    </ligand>
</feature>
<evidence type="ECO:0000256" key="3">
    <source>
        <dbReference type="ARBA" id="ARBA00007630"/>
    </source>
</evidence>
<comment type="catalytic activity">
    <reaction evidence="14 15">
        <text>guanosine(37) in tRNA + S-adenosyl-L-methionine = N(1)-methylguanosine(37) in tRNA + S-adenosyl-L-homocysteine + H(+)</text>
        <dbReference type="Rhea" id="RHEA:36899"/>
        <dbReference type="Rhea" id="RHEA-COMP:10145"/>
        <dbReference type="Rhea" id="RHEA-COMP:10147"/>
        <dbReference type="ChEBI" id="CHEBI:15378"/>
        <dbReference type="ChEBI" id="CHEBI:57856"/>
        <dbReference type="ChEBI" id="CHEBI:59789"/>
        <dbReference type="ChEBI" id="CHEBI:73542"/>
        <dbReference type="ChEBI" id="CHEBI:74269"/>
        <dbReference type="EC" id="2.1.1.228"/>
    </reaction>
</comment>
<evidence type="ECO:0000256" key="5">
    <source>
        <dbReference type="ARBA" id="ARBA00012807"/>
    </source>
</evidence>
<comment type="function">
    <text evidence="1 15">Specifically methylates guanosine-37 in various tRNAs.</text>
</comment>
<dbReference type="SUPFAM" id="SSF75217">
    <property type="entry name" value="alpha/beta knot"/>
    <property type="match status" value="1"/>
</dbReference>
<organism evidence="17 18">
    <name type="scientific">Arsenicicoccus cauae</name>
    <dbReference type="NCBI Taxonomy" id="2663847"/>
    <lineage>
        <taxon>Bacteria</taxon>
        <taxon>Bacillati</taxon>
        <taxon>Actinomycetota</taxon>
        <taxon>Actinomycetes</taxon>
        <taxon>Micrococcales</taxon>
        <taxon>Intrasporangiaceae</taxon>
        <taxon>Arsenicicoccus</taxon>
    </lineage>
</organism>
<evidence type="ECO:0000256" key="2">
    <source>
        <dbReference type="ARBA" id="ARBA00004496"/>
    </source>
</evidence>
<keyword evidence="7 15" id="KW-0963">Cytoplasm</keyword>
<dbReference type="SUPFAM" id="SSF55729">
    <property type="entry name" value="Acyl-CoA N-acyltransferases (Nat)"/>
    <property type="match status" value="1"/>
</dbReference>
<evidence type="ECO:0000256" key="10">
    <source>
        <dbReference type="ARBA" id="ARBA00022691"/>
    </source>
</evidence>
<evidence type="ECO:0000256" key="14">
    <source>
        <dbReference type="ARBA" id="ARBA00047783"/>
    </source>
</evidence>
<dbReference type="RefSeq" id="WP_311966550.1">
    <property type="nucleotide sequence ID" value="NZ_WLVL01000037.1"/>
</dbReference>
<dbReference type="PANTHER" id="PTHR46417">
    <property type="entry name" value="TRNA (GUANINE-N(1)-)-METHYLTRANSFERASE"/>
    <property type="match status" value="1"/>
</dbReference>
<dbReference type="Gene3D" id="3.40.1280.10">
    <property type="match status" value="1"/>
</dbReference>
<dbReference type="AlphaFoldDB" id="A0A6I3IQ73"/>
<dbReference type="GO" id="GO:0002939">
    <property type="term" value="P:tRNA N1-guanine methylation"/>
    <property type="evidence" value="ECO:0007669"/>
    <property type="project" value="TreeGrafter"/>
</dbReference>
<dbReference type="NCBIfam" id="NF000648">
    <property type="entry name" value="PRK00026.1"/>
    <property type="match status" value="1"/>
</dbReference>
<evidence type="ECO:0000256" key="11">
    <source>
        <dbReference type="ARBA" id="ARBA00022694"/>
    </source>
</evidence>
<evidence type="ECO:0000256" key="8">
    <source>
        <dbReference type="ARBA" id="ARBA00022603"/>
    </source>
</evidence>
<dbReference type="EMBL" id="WLVL01000037">
    <property type="protein sequence ID" value="MTB72110.1"/>
    <property type="molecule type" value="Genomic_DNA"/>
</dbReference>
<dbReference type="Pfam" id="PF00583">
    <property type="entry name" value="Acetyltransf_1"/>
    <property type="match status" value="1"/>
</dbReference>
<dbReference type="InterPro" id="IPR016009">
    <property type="entry name" value="tRNA_MeTrfase_TRMD/TRM10"/>
</dbReference>
<dbReference type="InterPro" id="IPR023148">
    <property type="entry name" value="tRNA_m1G_MeTrfase_C_sf"/>
</dbReference>
<accession>A0A6I3IQ73</accession>
<comment type="similarity">
    <text evidence="3 15">Belongs to the RNA methyltransferase TrmD family.</text>
</comment>
<dbReference type="NCBIfam" id="TIGR00088">
    <property type="entry name" value="trmD"/>
    <property type="match status" value="1"/>
</dbReference>
<dbReference type="EC" id="2.1.1.228" evidence="5 15"/>
<comment type="caution">
    <text evidence="17">The sequence shown here is derived from an EMBL/GenBank/DDBJ whole genome shotgun (WGS) entry which is preliminary data.</text>
</comment>
<evidence type="ECO:0000256" key="13">
    <source>
        <dbReference type="ARBA" id="ARBA00033392"/>
    </source>
</evidence>
<feature type="binding site" evidence="15">
    <location>
        <begin position="143"/>
        <end position="148"/>
    </location>
    <ligand>
        <name>S-adenosyl-L-methionine</name>
        <dbReference type="ChEBI" id="CHEBI:59789"/>
    </ligand>
</feature>
<evidence type="ECO:0000256" key="6">
    <source>
        <dbReference type="ARBA" id="ARBA00014679"/>
    </source>
</evidence>
<dbReference type="CDD" id="cd18080">
    <property type="entry name" value="TrmD-like"/>
    <property type="match status" value="1"/>
</dbReference>
<dbReference type="FunFam" id="3.40.1280.10:FF:000001">
    <property type="entry name" value="tRNA (guanine-N(1)-)-methyltransferase"/>
    <property type="match status" value="1"/>
</dbReference>
<name>A0A6I3IQ73_9MICO</name>
<comment type="subcellular location">
    <subcellularLocation>
        <location evidence="2 15">Cytoplasm</location>
    </subcellularLocation>
</comment>
<evidence type="ECO:0000259" key="16">
    <source>
        <dbReference type="PROSITE" id="PS51186"/>
    </source>
</evidence>
<keyword evidence="18" id="KW-1185">Reference proteome</keyword>
<dbReference type="Proteomes" id="UP000431092">
    <property type="component" value="Unassembled WGS sequence"/>
</dbReference>
<comment type="subunit">
    <text evidence="4 15">Homodimer.</text>
</comment>
<dbReference type="InterPro" id="IPR016181">
    <property type="entry name" value="Acyl_CoA_acyltransferase"/>
</dbReference>
<dbReference type="HAMAP" id="MF_00605">
    <property type="entry name" value="TrmD"/>
    <property type="match status" value="1"/>
</dbReference>
<feature type="domain" description="N-acetyltransferase" evidence="16">
    <location>
        <begin position="246"/>
        <end position="405"/>
    </location>
</feature>
<dbReference type="Gene3D" id="3.40.630.30">
    <property type="match status" value="1"/>
</dbReference>
<dbReference type="PANTHER" id="PTHR46417:SF1">
    <property type="entry name" value="TRNA (GUANINE-N(1)-)-METHYLTRANSFERASE"/>
    <property type="match status" value="1"/>
</dbReference>
<dbReference type="GO" id="GO:0005829">
    <property type="term" value="C:cytosol"/>
    <property type="evidence" value="ECO:0007669"/>
    <property type="project" value="TreeGrafter"/>
</dbReference>
<keyword evidence="10 15" id="KW-0949">S-adenosyl-L-methionine</keyword>
<evidence type="ECO:0000256" key="9">
    <source>
        <dbReference type="ARBA" id="ARBA00022679"/>
    </source>
</evidence>
<evidence type="ECO:0000256" key="4">
    <source>
        <dbReference type="ARBA" id="ARBA00011738"/>
    </source>
</evidence>
<keyword evidence="11 15" id="KW-0819">tRNA processing</keyword>
<reference evidence="17 18" key="1">
    <citation type="submission" date="2019-11" db="EMBL/GenBank/DDBJ databases">
        <title>Whole genome sequencing identifies a novel species of the genus Arsenicicoccus isolated from human blood.</title>
        <authorList>
            <person name="Jeong J.H."/>
            <person name="Kweon O.J."/>
            <person name="Kim H.R."/>
            <person name="Kim T.-H."/>
            <person name="Ha S.-M."/>
            <person name="Lee M.-K."/>
        </authorList>
    </citation>
    <scope>NUCLEOTIDE SEQUENCE [LARGE SCALE GENOMIC DNA]</scope>
    <source>
        <strain evidence="17 18">MKL-02</strain>
    </source>
</reference>
<sequence length="407" mass="44619">MRIDVVSIFPEYLAPLDLSLIGRARREGLLDLHVHDLRSWTTDRHRTVDDTPYGGGAGMVMTPEPWAQAVDHLASVGDRSYAGARPLLVVPGPGGRRFDQAMAHELAAEPWLAFACGRYEGIDERVYDYAAEALDGRVRVVSLGDYVLNGGEVAVLAITEAVARLLPGVVGNAASLVEESHEDGLLEYPVYTKPASWRGRGVPPVLLSGDHGAIATWRHRQRLERTAARRPDLLEASAAVNGDDPLPIRLATPADVPELWTLTRACWVDEGRLNHAPDIPPLVETLEHAQAELERWRTWVVREGSGSGAGQAGRLVASVRARLVDGDTWEVGRLMVAPDLVGRGIGRQLLAHAEEQAPREAVRAWLVTGALSERNQRLYRKAGYRPVRRPRQGIPGTVELDKGLRRS</sequence>
<gene>
    <name evidence="15 17" type="primary">trmD</name>
    <name evidence="17" type="ORF">GGG17_09040</name>
</gene>
<proteinExistence type="inferred from homology"/>
<dbReference type="InterPro" id="IPR000182">
    <property type="entry name" value="GNAT_dom"/>
</dbReference>
<dbReference type="PROSITE" id="PS51186">
    <property type="entry name" value="GNAT"/>
    <property type="match status" value="1"/>
</dbReference>
<evidence type="ECO:0000313" key="17">
    <source>
        <dbReference type="EMBL" id="MTB72110.1"/>
    </source>
</evidence>
<keyword evidence="8 15" id="KW-0489">Methyltransferase</keyword>